<dbReference type="GeneTree" id="ENSGT00690000103902"/>
<dbReference type="Proteomes" id="UP000001519">
    <property type="component" value="Chromosome 10"/>
</dbReference>
<protein>
    <submittedName>
        <fullName evidence="2">BBSome interacting protein 1</fullName>
    </submittedName>
</protein>
<proteinExistence type="predicted"/>
<dbReference type="GO" id="GO:0034464">
    <property type="term" value="C:BBSome"/>
    <property type="evidence" value="ECO:0000318"/>
    <property type="project" value="GO_Central"/>
</dbReference>
<dbReference type="Ensembl" id="ENSGGOT00000050650.1">
    <property type="protein sequence ID" value="ENSGGOP00000042504.1"/>
    <property type="gene ID" value="ENSGGOG00000042997.1"/>
</dbReference>
<reference evidence="2 3" key="2">
    <citation type="journal article" date="2012" name="Nature">
        <title>Insights into hominid evolution from the gorilla genome sequence.</title>
        <authorList>
            <person name="Scally A."/>
            <person name="Dutheil J.Y."/>
            <person name="Hillier L.W."/>
            <person name="Jordan G.E."/>
            <person name="Goodhead I."/>
            <person name="Herrero J."/>
            <person name="Hobolth A."/>
            <person name="Lappalainen T."/>
            <person name="Mailund T."/>
            <person name="Marques-Bonet T."/>
            <person name="McCarthy S."/>
            <person name="Montgomery S.H."/>
            <person name="Schwalie P.C."/>
            <person name="Tang Y.A."/>
            <person name="Ward M.C."/>
            <person name="Xue Y."/>
            <person name="Yngvadottir B."/>
            <person name="Alkan C."/>
            <person name="Andersen L.N."/>
            <person name="Ayub Q."/>
            <person name="Ball E.V."/>
            <person name="Beal K."/>
            <person name="Bradley B.J."/>
            <person name="Chen Y."/>
            <person name="Clee C.M."/>
            <person name="Fitzgerald S."/>
            <person name="Graves T.A."/>
            <person name="Gu Y."/>
            <person name="Heath P."/>
            <person name="Heger A."/>
            <person name="Karakoc E."/>
            <person name="Kolb-Kokocinski A."/>
            <person name="Laird G.K."/>
            <person name="Lunter G."/>
            <person name="Meader S."/>
            <person name="Mort M."/>
            <person name="Mullikin J.C."/>
            <person name="Munch K."/>
            <person name="O'Connor T.D."/>
            <person name="Phillips A.D."/>
            <person name="Prado-Martinez J."/>
            <person name="Rogers A.S."/>
            <person name="Sajjadian S."/>
            <person name="Schmidt D."/>
            <person name="Shaw K."/>
            <person name="Simpson J.T."/>
            <person name="Stenson P.D."/>
            <person name="Turner D.J."/>
            <person name="Vigilant L."/>
            <person name="Vilella A.J."/>
            <person name="Whitener W."/>
            <person name="Zhu B."/>
            <person name="Cooper D.N."/>
            <person name="de Jong P."/>
            <person name="Dermitzakis E.T."/>
            <person name="Eichler E.E."/>
            <person name="Flicek P."/>
            <person name="Goldman N."/>
            <person name="Mundy N.I."/>
            <person name="Ning Z."/>
            <person name="Odom D.T."/>
            <person name="Ponting C.P."/>
            <person name="Quail M.A."/>
            <person name="Ryder O.A."/>
            <person name="Searle S.M."/>
            <person name="Warren W.C."/>
            <person name="Wilson R.K."/>
            <person name="Schierup M.H."/>
            <person name="Rogers J."/>
            <person name="Tyler-Smith C."/>
            <person name="Durbin R."/>
        </authorList>
    </citation>
    <scope>NUCLEOTIDE SEQUENCE [LARGE SCALE GENOMIC DNA]</scope>
</reference>
<evidence type="ECO:0000256" key="1">
    <source>
        <dbReference type="SAM" id="MobiDB-lite"/>
    </source>
</evidence>
<sequence>MLKAAAKRPELSGKNTISNNSDMAEVKSVFREVLPKQGPLFVEDITTMVLCKPKLLPLKSLTLEKLEKMHQAAQNTIRQQEMAEKDQRQITH</sequence>
<dbReference type="EMBL" id="CABD030076136">
    <property type="status" value="NOT_ANNOTATED_CDS"/>
    <property type="molecule type" value="Genomic_DNA"/>
</dbReference>
<reference evidence="2 3" key="1">
    <citation type="submission" date="2011-05" db="EMBL/GenBank/DDBJ databases">
        <title>Insights into the evolution of the great apes provided by the gorilla genome.</title>
        <authorList>
            <person name="Scally A."/>
        </authorList>
    </citation>
    <scope>NUCLEOTIDE SEQUENCE [LARGE SCALE GENOMIC DNA]</scope>
</reference>
<evidence type="ECO:0000313" key="2">
    <source>
        <dbReference type="Ensembl" id="ENSGGOP00000049578.1"/>
    </source>
</evidence>
<dbReference type="EMBL" id="CABD030076135">
    <property type="status" value="NOT_ANNOTATED_CDS"/>
    <property type="molecule type" value="Genomic_DNA"/>
</dbReference>
<dbReference type="PANTHER" id="PTHR28596:SF1">
    <property type="entry name" value="BBSOME-INTERACTING PROTEIN 1"/>
    <property type="match status" value="1"/>
</dbReference>
<feature type="compositionally biased region" description="Polar residues" evidence="1">
    <location>
        <begin position="13"/>
        <end position="22"/>
    </location>
</feature>
<dbReference type="OMA" id="TLNYILC"/>
<dbReference type="Pfam" id="PF14777">
    <property type="entry name" value="BBIP10"/>
    <property type="match status" value="1"/>
</dbReference>
<name>A0A2I2ZQS5_GORGO</name>
<dbReference type="GO" id="GO:0097500">
    <property type="term" value="P:receptor localization to non-motile cilium"/>
    <property type="evidence" value="ECO:0000318"/>
    <property type="project" value="GO_Central"/>
</dbReference>
<feature type="region of interest" description="Disordered" evidence="1">
    <location>
        <begin position="1"/>
        <end position="22"/>
    </location>
</feature>
<dbReference type="GeneID" id="101135113"/>
<dbReference type="KEGG" id="ggo:101135113"/>
<dbReference type="Bgee" id="ENSGGOG00000042997">
    <property type="expression patterns" value="Expressed in testis and 6 other cell types or tissues"/>
</dbReference>
<keyword evidence="3" id="KW-1185">Reference proteome</keyword>
<gene>
    <name evidence="2" type="primary">BBIP1</name>
</gene>
<dbReference type="Ensembl" id="ENSGGOT00000054329.1">
    <property type="protein sequence ID" value="ENSGGOP00000049578.1"/>
    <property type="gene ID" value="ENSGGOG00000042997.1"/>
</dbReference>
<dbReference type="InterPro" id="IPR028233">
    <property type="entry name" value="BBIP10"/>
</dbReference>
<evidence type="ECO:0000313" key="3">
    <source>
        <dbReference type="Proteomes" id="UP000001519"/>
    </source>
</evidence>
<dbReference type="PANTHER" id="PTHR28596">
    <property type="entry name" value="BBSOME-INTERACTING PROTEIN 1"/>
    <property type="match status" value="1"/>
</dbReference>
<dbReference type="AlphaFoldDB" id="A0A2I2ZQS5"/>
<reference evidence="2" key="3">
    <citation type="submission" date="2025-05" db="UniProtKB">
        <authorList>
            <consortium name="Ensembl"/>
        </authorList>
    </citation>
    <scope>IDENTIFICATION</scope>
</reference>
<accession>A0A2I2ZQS5</accession>
<organism evidence="2 3">
    <name type="scientific">Gorilla gorilla gorilla</name>
    <name type="common">Western lowland gorilla</name>
    <dbReference type="NCBI Taxonomy" id="9595"/>
    <lineage>
        <taxon>Eukaryota</taxon>
        <taxon>Metazoa</taxon>
        <taxon>Chordata</taxon>
        <taxon>Craniata</taxon>
        <taxon>Vertebrata</taxon>
        <taxon>Euteleostomi</taxon>
        <taxon>Mammalia</taxon>
        <taxon>Eutheria</taxon>
        <taxon>Euarchontoglires</taxon>
        <taxon>Primates</taxon>
        <taxon>Haplorrhini</taxon>
        <taxon>Catarrhini</taxon>
        <taxon>Hominidae</taxon>
        <taxon>Gorilla</taxon>
    </lineage>
</organism>
<dbReference type="GO" id="GO:0060271">
    <property type="term" value="P:cilium assembly"/>
    <property type="evidence" value="ECO:0007669"/>
    <property type="project" value="InterPro"/>
</dbReference>
<dbReference type="CTD" id="92482"/>